<evidence type="ECO:0000256" key="3">
    <source>
        <dbReference type="ARBA" id="ARBA00023274"/>
    </source>
</evidence>
<evidence type="ECO:0000256" key="2">
    <source>
        <dbReference type="ARBA" id="ARBA00022980"/>
    </source>
</evidence>
<dbReference type="Proteomes" id="UP001443914">
    <property type="component" value="Unassembled WGS sequence"/>
</dbReference>
<protein>
    <recommendedName>
        <fullName evidence="7">40S ribosomal protein S15</fullName>
    </recommendedName>
</protein>
<dbReference type="AlphaFoldDB" id="A0AAW1LY30"/>
<comment type="similarity">
    <text evidence="1 4">Belongs to the universal ribosomal protein uS19 family.</text>
</comment>
<dbReference type="InterPro" id="IPR023575">
    <property type="entry name" value="Ribosomal_uS19_SF"/>
</dbReference>
<organism evidence="5 6">
    <name type="scientific">Saponaria officinalis</name>
    <name type="common">Common soapwort</name>
    <name type="synonym">Lychnis saponaria</name>
    <dbReference type="NCBI Taxonomy" id="3572"/>
    <lineage>
        <taxon>Eukaryota</taxon>
        <taxon>Viridiplantae</taxon>
        <taxon>Streptophyta</taxon>
        <taxon>Embryophyta</taxon>
        <taxon>Tracheophyta</taxon>
        <taxon>Spermatophyta</taxon>
        <taxon>Magnoliopsida</taxon>
        <taxon>eudicotyledons</taxon>
        <taxon>Gunneridae</taxon>
        <taxon>Pentapetalae</taxon>
        <taxon>Caryophyllales</taxon>
        <taxon>Caryophyllaceae</taxon>
        <taxon>Caryophylleae</taxon>
        <taxon>Saponaria</taxon>
    </lineage>
</organism>
<keyword evidence="2 4" id="KW-0689">Ribosomal protein</keyword>
<dbReference type="GO" id="GO:0022627">
    <property type="term" value="C:cytosolic small ribosomal subunit"/>
    <property type="evidence" value="ECO:0007669"/>
    <property type="project" value="TreeGrafter"/>
</dbReference>
<dbReference type="PRINTS" id="PR00975">
    <property type="entry name" value="RIBOSOMALS19"/>
</dbReference>
<sequence>MVQIGAFLCSYSLRFGRGLKRKPMALIKKLRKAKRKAPAGEKPEPVRTHLRNMIIVLEMIGSIIGVYNGKTFNQVEIKPEMIGHYSLLYKISSKSPLFFPLLP</sequence>
<keyword evidence="3 4" id="KW-0687">Ribonucleoprotein</keyword>
<gene>
    <name evidence="5" type="ORF">RND81_03G040300</name>
</gene>
<evidence type="ECO:0000256" key="1">
    <source>
        <dbReference type="ARBA" id="ARBA00007345"/>
    </source>
</evidence>
<dbReference type="EMBL" id="JBDFQZ010000003">
    <property type="protein sequence ID" value="KAK9740500.1"/>
    <property type="molecule type" value="Genomic_DNA"/>
</dbReference>
<name>A0AAW1LY30_SAPOF</name>
<evidence type="ECO:0000256" key="4">
    <source>
        <dbReference type="RuleBase" id="RU003485"/>
    </source>
</evidence>
<reference evidence="5" key="1">
    <citation type="submission" date="2024-03" db="EMBL/GenBank/DDBJ databases">
        <title>WGS assembly of Saponaria officinalis var. Norfolk2.</title>
        <authorList>
            <person name="Jenkins J."/>
            <person name="Shu S."/>
            <person name="Grimwood J."/>
            <person name="Barry K."/>
            <person name="Goodstein D."/>
            <person name="Schmutz J."/>
            <person name="Leebens-Mack J."/>
            <person name="Osbourn A."/>
        </authorList>
    </citation>
    <scope>NUCLEOTIDE SEQUENCE [LARGE SCALE GENOMIC DNA]</scope>
    <source>
        <strain evidence="5">JIC</strain>
    </source>
</reference>
<dbReference type="Pfam" id="PF00203">
    <property type="entry name" value="Ribosomal_S19"/>
    <property type="match status" value="1"/>
</dbReference>
<dbReference type="GO" id="GO:0003735">
    <property type="term" value="F:structural constituent of ribosome"/>
    <property type="evidence" value="ECO:0007669"/>
    <property type="project" value="InterPro"/>
</dbReference>
<evidence type="ECO:0008006" key="7">
    <source>
        <dbReference type="Google" id="ProtNLM"/>
    </source>
</evidence>
<dbReference type="GO" id="GO:0000028">
    <property type="term" value="P:ribosomal small subunit assembly"/>
    <property type="evidence" value="ECO:0007669"/>
    <property type="project" value="TreeGrafter"/>
</dbReference>
<keyword evidence="6" id="KW-1185">Reference proteome</keyword>
<dbReference type="HAMAP" id="MF_00531">
    <property type="entry name" value="Ribosomal_uS19"/>
    <property type="match status" value="1"/>
</dbReference>
<proteinExistence type="inferred from homology"/>
<evidence type="ECO:0000313" key="6">
    <source>
        <dbReference type="Proteomes" id="UP001443914"/>
    </source>
</evidence>
<dbReference type="GO" id="GO:0006412">
    <property type="term" value="P:translation"/>
    <property type="evidence" value="ECO:0007669"/>
    <property type="project" value="InterPro"/>
</dbReference>
<dbReference type="PANTHER" id="PTHR11880:SF2">
    <property type="entry name" value="SMALL RIBOSOMAL SUBUNIT PROTEIN US19"/>
    <property type="match status" value="1"/>
</dbReference>
<dbReference type="InterPro" id="IPR002222">
    <property type="entry name" value="Ribosomal_uS19"/>
</dbReference>
<dbReference type="SUPFAM" id="SSF54570">
    <property type="entry name" value="Ribosomal protein S19"/>
    <property type="match status" value="1"/>
</dbReference>
<dbReference type="Gene3D" id="3.30.860.10">
    <property type="entry name" value="30s Ribosomal Protein S19, Chain A"/>
    <property type="match status" value="1"/>
</dbReference>
<comment type="caution">
    <text evidence="5">The sequence shown here is derived from an EMBL/GenBank/DDBJ whole genome shotgun (WGS) entry which is preliminary data.</text>
</comment>
<evidence type="ECO:0000313" key="5">
    <source>
        <dbReference type="EMBL" id="KAK9740500.1"/>
    </source>
</evidence>
<dbReference type="PANTHER" id="PTHR11880">
    <property type="entry name" value="RIBOSOMAL PROTEIN S19P FAMILY MEMBER"/>
    <property type="match status" value="1"/>
</dbReference>
<accession>A0AAW1LY30</accession>